<reference evidence="1 2" key="1">
    <citation type="submission" date="2024-04" db="EMBL/GenBank/DDBJ databases">
        <title>Phyllosticta paracitricarpa is synonymous to the EU quarantine fungus P. citricarpa based on phylogenomic analyses.</title>
        <authorList>
            <consortium name="Lawrence Berkeley National Laboratory"/>
            <person name="Van Ingen-Buijs V.A."/>
            <person name="Van Westerhoven A.C."/>
            <person name="Haridas S."/>
            <person name="Skiadas P."/>
            <person name="Martin F."/>
            <person name="Groenewald J.Z."/>
            <person name="Crous P.W."/>
            <person name="Seidl M.F."/>
        </authorList>
    </citation>
    <scope>NUCLEOTIDE SEQUENCE [LARGE SCALE GENOMIC DNA]</scope>
    <source>
        <strain evidence="1 2">CBS 123374</strain>
    </source>
</reference>
<accession>A0ABR1YCB2</accession>
<keyword evidence="2" id="KW-1185">Reference proteome</keyword>
<evidence type="ECO:0000313" key="1">
    <source>
        <dbReference type="EMBL" id="KAK8225824.1"/>
    </source>
</evidence>
<sequence>MSTPDFWLDDRHFGAFADLKVNPDLARRATAVPAGELRRDLFRNAAHPWFGDGNDLAFYMTETRRCWDALTDAKRRGDGGGGGCPISFSDDEVQAITDTWDKRRAVRARFDELDITADTETRSRDSRLDTVIAQWKAEEVEAAAAVSEEERRLVEEQWAFDDHDEDAEA</sequence>
<gene>
    <name evidence="1" type="ORF">HDK90DRAFT_514270</name>
</gene>
<comment type="caution">
    <text evidence="1">The sequence shown here is derived from an EMBL/GenBank/DDBJ whole genome shotgun (WGS) entry which is preliminary data.</text>
</comment>
<name>A0ABR1YCB2_9PEZI</name>
<dbReference type="Proteomes" id="UP001492380">
    <property type="component" value="Unassembled WGS sequence"/>
</dbReference>
<organism evidence="1 2">
    <name type="scientific">Phyllosticta capitalensis</name>
    <dbReference type="NCBI Taxonomy" id="121624"/>
    <lineage>
        <taxon>Eukaryota</taxon>
        <taxon>Fungi</taxon>
        <taxon>Dikarya</taxon>
        <taxon>Ascomycota</taxon>
        <taxon>Pezizomycotina</taxon>
        <taxon>Dothideomycetes</taxon>
        <taxon>Dothideomycetes incertae sedis</taxon>
        <taxon>Botryosphaeriales</taxon>
        <taxon>Phyllostictaceae</taxon>
        <taxon>Phyllosticta</taxon>
    </lineage>
</organism>
<protein>
    <submittedName>
        <fullName evidence="1">Uncharacterized protein</fullName>
    </submittedName>
</protein>
<dbReference type="EMBL" id="JBBWRZ010000011">
    <property type="protein sequence ID" value="KAK8225824.1"/>
    <property type="molecule type" value="Genomic_DNA"/>
</dbReference>
<evidence type="ECO:0000313" key="2">
    <source>
        <dbReference type="Proteomes" id="UP001492380"/>
    </source>
</evidence>
<proteinExistence type="predicted"/>